<dbReference type="EMBL" id="JACGWL010000660">
    <property type="protein sequence ID" value="KAK4382679.1"/>
    <property type="molecule type" value="Genomic_DNA"/>
</dbReference>
<organism evidence="1 2">
    <name type="scientific">Sesamum angolense</name>
    <dbReference type="NCBI Taxonomy" id="2727404"/>
    <lineage>
        <taxon>Eukaryota</taxon>
        <taxon>Viridiplantae</taxon>
        <taxon>Streptophyta</taxon>
        <taxon>Embryophyta</taxon>
        <taxon>Tracheophyta</taxon>
        <taxon>Spermatophyta</taxon>
        <taxon>Magnoliopsida</taxon>
        <taxon>eudicotyledons</taxon>
        <taxon>Gunneridae</taxon>
        <taxon>Pentapetalae</taxon>
        <taxon>asterids</taxon>
        <taxon>lamiids</taxon>
        <taxon>Lamiales</taxon>
        <taxon>Pedaliaceae</taxon>
        <taxon>Sesamum</taxon>
    </lineage>
</organism>
<dbReference type="InterPro" id="IPR043502">
    <property type="entry name" value="DNA/RNA_pol_sf"/>
</dbReference>
<dbReference type="PANTHER" id="PTHR24559">
    <property type="entry name" value="TRANSPOSON TY3-I GAG-POL POLYPROTEIN"/>
    <property type="match status" value="1"/>
</dbReference>
<reference evidence="1" key="2">
    <citation type="journal article" date="2024" name="Plant">
        <title>Genomic evolution and insights into agronomic trait innovations of Sesamum species.</title>
        <authorList>
            <person name="Miao H."/>
            <person name="Wang L."/>
            <person name="Qu L."/>
            <person name="Liu H."/>
            <person name="Sun Y."/>
            <person name="Le M."/>
            <person name="Wang Q."/>
            <person name="Wei S."/>
            <person name="Zheng Y."/>
            <person name="Lin W."/>
            <person name="Duan Y."/>
            <person name="Cao H."/>
            <person name="Xiong S."/>
            <person name="Wang X."/>
            <person name="Wei L."/>
            <person name="Li C."/>
            <person name="Ma Q."/>
            <person name="Ju M."/>
            <person name="Zhao R."/>
            <person name="Li G."/>
            <person name="Mu C."/>
            <person name="Tian Q."/>
            <person name="Mei H."/>
            <person name="Zhang T."/>
            <person name="Gao T."/>
            <person name="Zhang H."/>
        </authorList>
    </citation>
    <scope>NUCLEOTIDE SEQUENCE</scope>
    <source>
        <strain evidence="1">K16</strain>
    </source>
</reference>
<dbReference type="AlphaFoldDB" id="A0AAE1T688"/>
<dbReference type="InterPro" id="IPR043128">
    <property type="entry name" value="Rev_trsase/Diguanyl_cyclase"/>
</dbReference>
<dbReference type="SUPFAM" id="SSF56672">
    <property type="entry name" value="DNA/RNA polymerases"/>
    <property type="match status" value="1"/>
</dbReference>
<dbReference type="PANTHER" id="PTHR24559:SF436">
    <property type="entry name" value="RNA-DIRECTED DNA POLYMERASE HOMOLOG"/>
    <property type="match status" value="1"/>
</dbReference>
<sequence>MMLEAKPCIILTLARRIRQENLSTMQLGKGRKRNEPSYLCTFHFDEIEQVSGLIPSVGKKLLKEFEDMIPNDLPPKLPPKRAMDHEIKLVPHEAPAREDNEAKTTMMMRHGAFKFLVMPFGLTKTPATFTTLMDQTEMVTDLVLAIPDMTKPFAVKPMLQMSAQKELLAVVYDGIICWAPAIVVKTDNTAVSYFMTQSKLTNRQTRLEELLSEFHLVLEYWTSSNNHAAEALNHKVDWRL</sequence>
<evidence type="ECO:0000313" key="1">
    <source>
        <dbReference type="EMBL" id="KAK4382679.1"/>
    </source>
</evidence>
<gene>
    <name evidence="1" type="ORF">Sango_2850300</name>
</gene>
<comment type="caution">
    <text evidence="1">The sequence shown here is derived from an EMBL/GenBank/DDBJ whole genome shotgun (WGS) entry which is preliminary data.</text>
</comment>
<dbReference type="Proteomes" id="UP001289374">
    <property type="component" value="Unassembled WGS sequence"/>
</dbReference>
<dbReference type="Gene3D" id="3.30.70.270">
    <property type="match status" value="1"/>
</dbReference>
<evidence type="ECO:0008006" key="3">
    <source>
        <dbReference type="Google" id="ProtNLM"/>
    </source>
</evidence>
<accession>A0AAE1T688</accession>
<dbReference type="InterPro" id="IPR053134">
    <property type="entry name" value="RNA-dir_DNA_polymerase"/>
</dbReference>
<keyword evidence="2" id="KW-1185">Reference proteome</keyword>
<reference evidence="1" key="1">
    <citation type="submission" date="2020-06" db="EMBL/GenBank/DDBJ databases">
        <authorList>
            <person name="Li T."/>
            <person name="Hu X."/>
            <person name="Zhang T."/>
            <person name="Song X."/>
            <person name="Zhang H."/>
            <person name="Dai N."/>
            <person name="Sheng W."/>
            <person name="Hou X."/>
            <person name="Wei L."/>
        </authorList>
    </citation>
    <scope>NUCLEOTIDE SEQUENCE</scope>
    <source>
        <strain evidence="1">K16</strain>
        <tissue evidence="1">Leaf</tissue>
    </source>
</reference>
<proteinExistence type="predicted"/>
<evidence type="ECO:0000313" key="2">
    <source>
        <dbReference type="Proteomes" id="UP001289374"/>
    </source>
</evidence>
<protein>
    <recommendedName>
        <fullName evidence="3">Reverse transcriptase RNase H-like domain-containing protein</fullName>
    </recommendedName>
</protein>
<dbReference type="Gene3D" id="3.10.10.10">
    <property type="entry name" value="HIV Type 1 Reverse Transcriptase, subunit A, domain 1"/>
    <property type="match status" value="1"/>
</dbReference>
<name>A0AAE1T688_9LAMI</name>